<keyword evidence="8" id="KW-1185">Reference proteome</keyword>
<protein>
    <recommendedName>
        <fullName evidence="3">phosphopyruvate hydratase</fullName>
        <ecNumber evidence="3">4.2.1.11</ecNumber>
    </recommendedName>
</protein>
<dbReference type="GO" id="GO:0004634">
    <property type="term" value="F:phosphopyruvate hydratase activity"/>
    <property type="evidence" value="ECO:0007669"/>
    <property type="project" value="UniProtKB-EC"/>
</dbReference>
<dbReference type="Proteomes" id="UP001187192">
    <property type="component" value="Unassembled WGS sequence"/>
</dbReference>
<dbReference type="InterPro" id="IPR036849">
    <property type="entry name" value="Enolase-like_C_sf"/>
</dbReference>
<evidence type="ECO:0000256" key="3">
    <source>
        <dbReference type="ARBA" id="ARBA00012058"/>
    </source>
</evidence>
<evidence type="ECO:0000256" key="2">
    <source>
        <dbReference type="ARBA" id="ARBA00009604"/>
    </source>
</evidence>
<evidence type="ECO:0000256" key="1">
    <source>
        <dbReference type="ARBA" id="ARBA00005031"/>
    </source>
</evidence>
<evidence type="ECO:0000256" key="4">
    <source>
        <dbReference type="ARBA" id="ARBA00023152"/>
    </source>
</evidence>
<organism evidence="7 8">
    <name type="scientific">Ficus carica</name>
    <name type="common">Common fig</name>
    <dbReference type="NCBI Taxonomy" id="3494"/>
    <lineage>
        <taxon>Eukaryota</taxon>
        <taxon>Viridiplantae</taxon>
        <taxon>Streptophyta</taxon>
        <taxon>Embryophyta</taxon>
        <taxon>Tracheophyta</taxon>
        <taxon>Spermatophyta</taxon>
        <taxon>Magnoliopsida</taxon>
        <taxon>eudicotyledons</taxon>
        <taxon>Gunneridae</taxon>
        <taxon>Pentapetalae</taxon>
        <taxon>rosids</taxon>
        <taxon>fabids</taxon>
        <taxon>Rosales</taxon>
        <taxon>Moraceae</taxon>
        <taxon>Ficeae</taxon>
        <taxon>Ficus</taxon>
    </lineage>
</organism>
<dbReference type="GO" id="GO:0000015">
    <property type="term" value="C:phosphopyruvate hydratase complex"/>
    <property type="evidence" value="ECO:0007669"/>
    <property type="project" value="InterPro"/>
</dbReference>
<evidence type="ECO:0000256" key="5">
    <source>
        <dbReference type="ARBA" id="ARBA00023239"/>
    </source>
</evidence>
<comment type="pathway">
    <text evidence="1">Carbohydrate degradation; glycolysis; pyruvate from D-glyceraldehyde 3-phosphate: step 4/5.</text>
</comment>
<evidence type="ECO:0000259" key="6">
    <source>
        <dbReference type="Pfam" id="PF00113"/>
    </source>
</evidence>
<dbReference type="InterPro" id="IPR000941">
    <property type="entry name" value="Enolase"/>
</dbReference>
<feature type="domain" description="Enolase C-terminal TIM barrel" evidence="6">
    <location>
        <begin position="4"/>
        <end position="83"/>
    </location>
</feature>
<dbReference type="SUPFAM" id="SSF51604">
    <property type="entry name" value="Enolase C-terminal domain-like"/>
    <property type="match status" value="1"/>
</dbReference>
<dbReference type="Gene3D" id="3.20.20.120">
    <property type="entry name" value="Enolase-like C-terminal domain"/>
    <property type="match status" value="1"/>
</dbReference>
<reference evidence="7" key="1">
    <citation type="submission" date="2023-07" db="EMBL/GenBank/DDBJ databases">
        <title>draft genome sequence of fig (Ficus carica).</title>
        <authorList>
            <person name="Takahashi T."/>
            <person name="Nishimura K."/>
        </authorList>
    </citation>
    <scope>NUCLEOTIDE SEQUENCE</scope>
</reference>
<keyword evidence="5" id="KW-0456">Lyase</keyword>
<comment type="caution">
    <text evidence="7">The sequence shown here is derived from an EMBL/GenBank/DDBJ whole genome shotgun (WGS) entry which is preliminary data.</text>
</comment>
<dbReference type="Pfam" id="PF00113">
    <property type="entry name" value="Enolase_C"/>
    <property type="match status" value="1"/>
</dbReference>
<gene>
    <name evidence="7" type="ORF">TIFTF001_001830</name>
</gene>
<name>A0AA87Z8W6_FICCA</name>
<evidence type="ECO:0000313" key="8">
    <source>
        <dbReference type="Proteomes" id="UP001187192"/>
    </source>
</evidence>
<sequence length="98" mass="11107">MTSRRISRELLSLMSTSLVCEYHILSIEHPLPKDDLEQYSKLTCELGKRVQIMGADLFAANPKRIEVEKAIKQKTSNALLLEVPAPAIKKEKNCRTIL</sequence>
<dbReference type="Gramene" id="FCD_00014264-RA">
    <property type="protein sequence ID" value="FCD_00014264-RA:cds"/>
    <property type="gene ID" value="FCD_00014264"/>
</dbReference>
<dbReference type="GO" id="GO:0006096">
    <property type="term" value="P:glycolytic process"/>
    <property type="evidence" value="ECO:0007669"/>
    <property type="project" value="UniProtKB-KW"/>
</dbReference>
<proteinExistence type="inferred from homology"/>
<dbReference type="AlphaFoldDB" id="A0AA87Z8W6"/>
<dbReference type="EMBL" id="BTGU01000002">
    <property type="protein sequence ID" value="GMN27860.1"/>
    <property type="molecule type" value="Genomic_DNA"/>
</dbReference>
<dbReference type="PANTHER" id="PTHR11902">
    <property type="entry name" value="ENOLASE"/>
    <property type="match status" value="1"/>
</dbReference>
<dbReference type="GO" id="GO:0000287">
    <property type="term" value="F:magnesium ion binding"/>
    <property type="evidence" value="ECO:0007669"/>
    <property type="project" value="InterPro"/>
</dbReference>
<dbReference type="InterPro" id="IPR020810">
    <property type="entry name" value="Enolase_C"/>
</dbReference>
<accession>A0AA87Z8W6</accession>
<keyword evidence="4" id="KW-0324">Glycolysis</keyword>
<dbReference type="EC" id="4.2.1.11" evidence="3"/>
<comment type="similarity">
    <text evidence="2">Belongs to the enolase family.</text>
</comment>
<dbReference type="PANTHER" id="PTHR11902:SF1">
    <property type="entry name" value="ENOLASE"/>
    <property type="match status" value="1"/>
</dbReference>
<evidence type="ECO:0000313" key="7">
    <source>
        <dbReference type="EMBL" id="GMN27860.1"/>
    </source>
</evidence>